<feature type="compositionally biased region" description="Basic residues" evidence="6">
    <location>
        <begin position="31"/>
        <end position="42"/>
    </location>
</feature>
<dbReference type="Gene3D" id="3.40.30.10">
    <property type="entry name" value="Glutaredoxin"/>
    <property type="match status" value="1"/>
</dbReference>
<evidence type="ECO:0000256" key="6">
    <source>
        <dbReference type="SAM" id="MobiDB-lite"/>
    </source>
</evidence>
<evidence type="ECO:0000256" key="4">
    <source>
        <dbReference type="ARBA" id="ARBA00023157"/>
    </source>
</evidence>
<keyword evidence="2" id="KW-0732">Signal</keyword>
<proteinExistence type="inferred from homology"/>
<protein>
    <recommendedName>
        <fullName evidence="8">Thioredoxin-like fold domain-containing protein</fullName>
    </recommendedName>
</protein>
<keyword evidence="7" id="KW-0812">Transmembrane</keyword>
<dbReference type="EMBL" id="BOPH01000094">
    <property type="protein sequence ID" value="GIJ71940.1"/>
    <property type="molecule type" value="Genomic_DNA"/>
</dbReference>
<feature type="transmembrane region" description="Helical" evidence="7">
    <location>
        <begin position="52"/>
        <end position="74"/>
    </location>
</feature>
<evidence type="ECO:0000259" key="8">
    <source>
        <dbReference type="Pfam" id="PF13462"/>
    </source>
</evidence>
<evidence type="ECO:0000256" key="7">
    <source>
        <dbReference type="SAM" id="Phobius"/>
    </source>
</evidence>
<dbReference type="InterPro" id="IPR036249">
    <property type="entry name" value="Thioredoxin-like_sf"/>
</dbReference>
<evidence type="ECO:0000256" key="5">
    <source>
        <dbReference type="ARBA" id="ARBA00023284"/>
    </source>
</evidence>
<dbReference type="GO" id="GO:0016491">
    <property type="term" value="F:oxidoreductase activity"/>
    <property type="evidence" value="ECO:0007669"/>
    <property type="project" value="UniProtKB-KW"/>
</dbReference>
<dbReference type="Proteomes" id="UP000635606">
    <property type="component" value="Unassembled WGS sequence"/>
</dbReference>
<comment type="similarity">
    <text evidence="1">Belongs to the thioredoxin family. DsbA subfamily.</text>
</comment>
<accession>A0A8J4A0N9</accession>
<dbReference type="PANTHER" id="PTHR13887:SF14">
    <property type="entry name" value="DISULFIDE BOND FORMATION PROTEIN D"/>
    <property type="match status" value="1"/>
</dbReference>
<dbReference type="RefSeq" id="WP_203931804.1">
    <property type="nucleotide sequence ID" value="NZ_BOPH01000094.1"/>
</dbReference>
<evidence type="ECO:0000256" key="3">
    <source>
        <dbReference type="ARBA" id="ARBA00023002"/>
    </source>
</evidence>
<dbReference type="CDD" id="cd02972">
    <property type="entry name" value="DsbA_family"/>
    <property type="match status" value="1"/>
</dbReference>
<name>A0A8J4A0N9_9ACTN</name>
<evidence type="ECO:0000313" key="9">
    <source>
        <dbReference type="EMBL" id="GIJ71940.1"/>
    </source>
</evidence>
<comment type="caution">
    <text evidence="9">The sequence shown here is derived from an EMBL/GenBank/DDBJ whole genome shotgun (WGS) entry which is preliminary data.</text>
</comment>
<keyword evidence="7" id="KW-0472">Membrane</keyword>
<keyword evidence="10" id="KW-1185">Reference proteome</keyword>
<evidence type="ECO:0000256" key="2">
    <source>
        <dbReference type="ARBA" id="ARBA00022729"/>
    </source>
</evidence>
<dbReference type="PANTHER" id="PTHR13887">
    <property type="entry name" value="GLUTATHIONE S-TRANSFERASE KAPPA"/>
    <property type="match status" value="1"/>
</dbReference>
<evidence type="ECO:0000313" key="10">
    <source>
        <dbReference type="Proteomes" id="UP000635606"/>
    </source>
</evidence>
<reference evidence="9" key="1">
    <citation type="submission" date="2021-01" db="EMBL/GenBank/DDBJ databases">
        <title>Whole genome shotgun sequence of Virgisporangium ochraceum NBRC 16418.</title>
        <authorList>
            <person name="Komaki H."/>
            <person name="Tamura T."/>
        </authorList>
    </citation>
    <scope>NUCLEOTIDE SEQUENCE</scope>
    <source>
        <strain evidence="9">NBRC 16418</strain>
    </source>
</reference>
<dbReference type="Pfam" id="PF13462">
    <property type="entry name" value="Thioredoxin_4"/>
    <property type="match status" value="1"/>
</dbReference>
<gene>
    <name evidence="9" type="ORF">Voc01_068570</name>
</gene>
<dbReference type="InterPro" id="IPR012336">
    <property type="entry name" value="Thioredoxin-like_fold"/>
</dbReference>
<keyword evidence="7" id="KW-1133">Transmembrane helix</keyword>
<organism evidence="9 10">
    <name type="scientific">Virgisporangium ochraceum</name>
    <dbReference type="NCBI Taxonomy" id="65505"/>
    <lineage>
        <taxon>Bacteria</taxon>
        <taxon>Bacillati</taxon>
        <taxon>Actinomycetota</taxon>
        <taxon>Actinomycetes</taxon>
        <taxon>Micromonosporales</taxon>
        <taxon>Micromonosporaceae</taxon>
        <taxon>Virgisporangium</taxon>
    </lineage>
</organism>
<keyword evidence="3" id="KW-0560">Oxidoreductase</keyword>
<dbReference type="AlphaFoldDB" id="A0A8J4A0N9"/>
<feature type="domain" description="Thioredoxin-like fold" evidence="8">
    <location>
        <begin position="101"/>
        <end position="258"/>
    </location>
</feature>
<feature type="region of interest" description="Disordered" evidence="6">
    <location>
        <begin position="1"/>
        <end position="43"/>
    </location>
</feature>
<evidence type="ECO:0000256" key="1">
    <source>
        <dbReference type="ARBA" id="ARBA00005791"/>
    </source>
</evidence>
<feature type="compositionally biased region" description="Low complexity" evidence="6">
    <location>
        <begin position="1"/>
        <end position="30"/>
    </location>
</feature>
<keyword evidence="5" id="KW-0676">Redox-active center</keyword>
<sequence>MKKPARPATGAGTPTRPARAAARPARAAARAGKRPRSVVARQRQRERLRQRAFVVGAVALALLLVAGVGGWYAYQQQRPEPSAAAPPAGADAGGVKVGTGPVTVDVYLDFMCPHCKDFEDDAAATLDTLVNSNSATVVYHPLAFLDRYSTTKYSTRSAAAAGCAADAGRFVEYAKVLYANQPPENSAGLDDAKLIELAGTAGIDTGTFGRCVRDGTHTSWVDGVTEAATKRGVTGTPTVLVNGKDVDPTPDAIDAAVQAA</sequence>
<keyword evidence="4" id="KW-1015">Disulfide bond</keyword>
<dbReference type="SUPFAM" id="SSF52833">
    <property type="entry name" value="Thioredoxin-like"/>
    <property type="match status" value="1"/>
</dbReference>